<dbReference type="EMBL" id="JAFBER010000002">
    <property type="protein sequence ID" value="MBM7644464.1"/>
    <property type="molecule type" value="Genomic_DNA"/>
</dbReference>
<keyword evidence="2" id="KW-1185">Reference proteome</keyword>
<accession>A0ABS2PYA0</accession>
<evidence type="ECO:0000313" key="2">
    <source>
        <dbReference type="Proteomes" id="UP000808914"/>
    </source>
</evidence>
<name>A0ABS2PYA0_9BACL</name>
<dbReference type="RefSeq" id="WP_205002421.1">
    <property type="nucleotide sequence ID" value="NZ_JAFBER010000002.1"/>
</dbReference>
<gene>
    <name evidence="1" type="ORF">JOD45_000657</name>
</gene>
<reference evidence="1 2" key="1">
    <citation type="submission" date="2021-01" db="EMBL/GenBank/DDBJ databases">
        <title>Genomic Encyclopedia of Type Strains, Phase IV (KMG-IV): sequencing the most valuable type-strain genomes for metagenomic binning, comparative biology and taxonomic classification.</title>
        <authorList>
            <person name="Goeker M."/>
        </authorList>
    </citation>
    <scope>NUCLEOTIDE SEQUENCE [LARGE SCALE GENOMIC DNA]</scope>
    <source>
        <strain evidence="1 2">DSM 28236</strain>
    </source>
</reference>
<dbReference type="Pfam" id="PF13104">
    <property type="entry name" value="DUF3956"/>
    <property type="match status" value="1"/>
</dbReference>
<sequence length="47" mass="5060">MQQCVLQVNGQWYLQTTLDGITIRLQITSQIAAILQAVGIPLCSASA</sequence>
<dbReference type="Proteomes" id="UP000808914">
    <property type="component" value="Unassembled WGS sequence"/>
</dbReference>
<organism evidence="1 2">
    <name type="scientific">Scopulibacillus daqui</name>
    <dbReference type="NCBI Taxonomy" id="1469162"/>
    <lineage>
        <taxon>Bacteria</taxon>
        <taxon>Bacillati</taxon>
        <taxon>Bacillota</taxon>
        <taxon>Bacilli</taxon>
        <taxon>Bacillales</taxon>
        <taxon>Sporolactobacillaceae</taxon>
        <taxon>Scopulibacillus</taxon>
    </lineage>
</organism>
<dbReference type="InterPro" id="IPR025225">
    <property type="entry name" value="DUF3956"/>
</dbReference>
<protein>
    <submittedName>
        <fullName evidence="1">Uncharacterized protein</fullName>
    </submittedName>
</protein>
<evidence type="ECO:0000313" key="1">
    <source>
        <dbReference type="EMBL" id="MBM7644464.1"/>
    </source>
</evidence>
<comment type="caution">
    <text evidence="1">The sequence shown here is derived from an EMBL/GenBank/DDBJ whole genome shotgun (WGS) entry which is preliminary data.</text>
</comment>
<proteinExistence type="predicted"/>